<dbReference type="Pfam" id="PF20789">
    <property type="entry name" value="4HBT_3C"/>
    <property type="match status" value="1"/>
</dbReference>
<feature type="region of interest" description="Disordered" evidence="4">
    <location>
        <begin position="541"/>
        <end position="566"/>
    </location>
</feature>
<evidence type="ECO:0000256" key="3">
    <source>
        <dbReference type="ARBA" id="ARBA00022840"/>
    </source>
</evidence>
<dbReference type="InterPro" id="IPR027417">
    <property type="entry name" value="P-loop_NTPase"/>
</dbReference>
<reference evidence="6 7" key="1">
    <citation type="submission" date="2019-11" db="EMBL/GenBank/DDBJ databases">
        <authorList>
            <person name="He Y."/>
        </authorList>
    </citation>
    <scope>NUCLEOTIDE SEQUENCE [LARGE SCALE GENOMIC DNA]</scope>
    <source>
        <strain evidence="6 7">SCSIO 58843</strain>
    </source>
</reference>
<keyword evidence="3 6" id="KW-0067">ATP-binding</keyword>
<dbReference type="InterPro" id="IPR029069">
    <property type="entry name" value="HotDog_dom_sf"/>
</dbReference>
<dbReference type="Gene3D" id="2.40.160.210">
    <property type="entry name" value="Acyl-CoA thioesterase, double hotdog domain"/>
    <property type="match status" value="1"/>
</dbReference>
<evidence type="ECO:0000256" key="2">
    <source>
        <dbReference type="ARBA" id="ARBA00022741"/>
    </source>
</evidence>
<keyword evidence="7" id="KW-1185">Reference proteome</keyword>
<dbReference type="KEGG" id="atq:GH723_03280"/>
<dbReference type="InterPro" id="IPR042171">
    <property type="entry name" value="Acyl-CoA_hotdog"/>
</dbReference>
<evidence type="ECO:0000259" key="5">
    <source>
        <dbReference type="PROSITE" id="PS50893"/>
    </source>
</evidence>
<evidence type="ECO:0000313" key="6">
    <source>
        <dbReference type="EMBL" id="QGG94201.1"/>
    </source>
</evidence>
<feature type="domain" description="ABC transporter" evidence="5">
    <location>
        <begin position="350"/>
        <end position="568"/>
    </location>
</feature>
<name>A0A5Q2RI06_9ACTN</name>
<dbReference type="Proteomes" id="UP000334019">
    <property type="component" value="Chromosome"/>
</dbReference>
<evidence type="ECO:0000256" key="4">
    <source>
        <dbReference type="SAM" id="MobiDB-lite"/>
    </source>
</evidence>
<dbReference type="Pfam" id="PF00005">
    <property type="entry name" value="ABC_tran"/>
    <property type="match status" value="2"/>
</dbReference>
<sequence>MRKDIDVIDVDVRARARAQLVATAVSIERGGRPVLVDLSVSVTPGTRLGVVGENGRGKSTLLHILSGSLQPDEGSVTRVGSLGLAEQELEVSSSRTVGELIDVELADARAALRALEDATVALSEGRDGSDAAYAAALDAATVLDAWDADRRVDLALAELSAISDRTRRLSEMSVGERYRVRLACLLGADHDILLLDEPTNHLDQHGLEFLTTALRDHAGGVVVVSHDRALLRDVATKILDLDPTRDGRARVYGEGYDGYVTGRAAELLRWEQEFEQHRAEEARLADGLSAAQNRLRSGWRPPKGTGKHQRATRAPSLVRAVNRRLDDLADHAVSRPVAPLRFHLPELPALPGTTVVHADRVAVEGRLDGPVTVTLESGGRLLVTGPNGAGKSTLLHVLAGRLRPEEGTISIAPAARVGVVAQESPSVDTRRVHDVYEGHLHELRYRGIDDTVALASLGLLSSADAGRRLAELSMGQQRRLDLALALAGRPHLLLLDEPTNHLSIALVDELTEAFDASGAAIVVVTHDRQLRRDLSDWPELALERRSPGAPTRAQPHDHRASRSASASCGHQTALVVHSDEPSALFRFDGEHLVPTALSKGPWYEGTLHGSPMLAAMAWAAERHPSDVPREVVRLTVDLIRAAPLSPLRVVTETLHAGKSLDVVDARLFAGDDLCVRATAQRMRTTELEVEPEPSVSEPPTPPVDDDLGEPFFGRDDGGETAFHHAIDLYGDPSHPVPLAWFRLNVPVVEGEVTSGFVTIATLCDWTYAVPVVAGHRHHGDDSDAADGRRTFGIDTDTTVSCFRPLVGEWVGIRTRSLVGDHGAGVSGAELFDAAGPLGFSSQSVLVRGVQGAPLTIKETQ</sequence>
<dbReference type="InterPro" id="IPR003593">
    <property type="entry name" value="AAA+_ATPase"/>
</dbReference>
<dbReference type="InterPro" id="IPR049450">
    <property type="entry name" value="ACOT8-like_C"/>
</dbReference>
<dbReference type="GO" id="GO:0005524">
    <property type="term" value="F:ATP binding"/>
    <property type="evidence" value="ECO:0007669"/>
    <property type="project" value="UniProtKB-KW"/>
</dbReference>
<protein>
    <submittedName>
        <fullName evidence="6">ATP-binding cassette domain-containing protein</fullName>
    </submittedName>
</protein>
<dbReference type="AlphaFoldDB" id="A0A5Q2RI06"/>
<dbReference type="SUPFAM" id="SSF52540">
    <property type="entry name" value="P-loop containing nucleoside triphosphate hydrolases"/>
    <property type="match status" value="2"/>
</dbReference>
<dbReference type="CDD" id="cd03221">
    <property type="entry name" value="ABCF_EF-3"/>
    <property type="match status" value="1"/>
</dbReference>
<evidence type="ECO:0000313" key="7">
    <source>
        <dbReference type="Proteomes" id="UP000334019"/>
    </source>
</evidence>
<feature type="region of interest" description="Disordered" evidence="4">
    <location>
        <begin position="292"/>
        <end position="316"/>
    </location>
</feature>
<gene>
    <name evidence="6" type="ORF">GH723_03280</name>
</gene>
<proteinExistence type="predicted"/>
<dbReference type="InterPro" id="IPR049449">
    <property type="entry name" value="TesB_ACOT8-like_N"/>
</dbReference>
<organism evidence="6 7">
    <name type="scientific">Actinomarinicola tropica</name>
    <dbReference type="NCBI Taxonomy" id="2789776"/>
    <lineage>
        <taxon>Bacteria</taxon>
        <taxon>Bacillati</taxon>
        <taxon>Actinomycetota</taxon>
        <taxon>Acidimicrobiia</taxon>
        <taxon>Acidimicrobiales</taxon>
        <taxon>Iamiaceae</taxon>
        <taxon>Actinomarinicola</taxon>
    </lineage>
</organism>
<dbReference type="PANTHER" id="PTHR19211:SF14">
    <property type="entry name" value="ATP-BINDING CASSETTE SUB-FAMILY F MEMBER 1"/>
    <property type="match status" value="1"/>
</dbReference>
<dbReference type="SMART" id="SM00382">
    <property type="entry name" value="AAA"/>
    <property type="match status" value="2"/>
</dbReference>
<dbReference type="SUPFAM" id="SSF54637">
    <property type="entry name" value="Thioesterase/thiol ester dehydrase-isomerase"/>
    <property type="match status" value="2"/>
</dbReference>
<dbReference type="Pfam" id="PF13622">
    <property type="entry name" value="4HBT_3"/>
    <property type="match status" value="1"/>
</dbReference>
<dbReference type="PANTHER" id="PTHR19211">
    <property type="entry name" value="ATP-BINDING TRANSPORT PROTEIN-RELATED"/>
    <property type="match status" value="1"/>
</dbReference>
<dbReference type="GO" id="GO:0016887">
    <property type="term" value="F:ATP hydrolysis activity"/>
    <property type="evidence" value="ECO:0007669"/>
    <property type="project" value="InterPro"/>
</dbReference>
<keyword evidence="1" id="KW-0677">Repeat</keyword>
<dbReference type="PROSITE" id="PS50893">
    <property type="entry name" value="ABC_TRANSPORTER_2"/>
    <property type="match status" value="2"/>
</dbReference>
<feature type="domain" description="ABC transporter" evidence="5">
    <location>
        <begin position="16"/>
        <end position="268"/>
    </location>
</feature>
<dbReference type="Gene3D" id="3.40.50.300">
    <property type="entry name" value="P-loop containing nucleotide triphosphate hydrolases"/>
    <property type="match status" value="2"/>
</dbReference>
<evidence type="ECO:0000256" key="1">
    <source>
        <dbReference type="ARBA" id="ARBA00022737"/>
    </source>
</evidence>
<dbReference type="InterPro" id="IPR003439">
    <property type="entry name" value="ABC_transporter-like_ATP-bd"/>
</dbReference>
<keyword evidence="2" id="KW-0547">Nucleotide-binding</keyword>
<dbReference type="FunFam" id="3.40.50.300:FF:000011">
    <property type="entry name" value="Putative ABC transporter ATP-binding component"/>
    <property type="match status" value="1"/>
</dbReference>
<dbReference type="EMBL" id="CP045851">
    <property type="protein sequence ID" value="QGG94201.1"/>
    <property type="molecule type" value="Genomic_DNA"/>
</dbReference>
<dbReference type="InterPro" id="IPR050611">
    <property type="entry name" value="ABCF"/>
</dbReference>
<accession>A0A5Q2RI06</accession>